<keyword evidence="3" id="KW-1185">Reference proteome</keyword>
<organism evidence="2 3">
    <name type="scientific">Portunus trituberculatus</name>
    <name type="common">Swimming crab</name>
    <name type="synonym">Neptunus trituberculatus</name>
    <dbReference type="NCBI Taxonomy" id="210409"/>
    <lineage>
        <taxon>Eukaryota</taxon>
        <taxon>Metazoa</taxon>
        <taxon>Ecdysozoa</taxon>
        <taxon>Arthropoda</taxon>
        <taxon>Crustacea</taxon>
        <taxon>Multicrustacea</taxon>
        <taxon>Malacostraca</taxon>
        <taxon>Eumalacostraca</taxon>
        <taxon>Eucarida</taxon>
        <taxon>Decapoda</taxon>
        <taxon>Pleocyemata</taxon>
        <taxon>Brachyura</taxon>
        <taxon>Eubrachyura</taxon>
        <taxon>Portunoidea</taxon>
        <taxon>Portunidae</taxon>
        <taxon>Portuninae</taxon>
        <taxon>Portunus</taxon>
    </lineage>
</organism>
<evidence type="ECO:0000313" key="2">
    <source>
        <dbReference type="EMBL" id="MPC50873.1"/>
    </source>
</evidence>
<dbReference type="EMBL" id="VSRR010009776">
    <property type="protein sequence ID" value="MPC50873.1"/>
    <property type="molecule type" value="Genomic_DNA"/>
</dbReference>
<feature type="region of interest" description="Disordered" evidence="1">
    <location>
        <begin position="1"/>
        <end position="29"/>
    </location>
</feature>
<protein>
    <submittedName>
        <fullName evidence="2">Uncharacterized protein</fullName>
    </submittedName>
</protein>
<proteinExistence type="predicted"/>
<dbReference type="Proteomes" id="UP000324222">
    <property type="component" value="Unassembled WGS sequence"/>
</dbReference>
<evidence type="ECO:0000313" key="3">
    <source>
        <dbReference type="Proteomes" id="UP000324222"/>
    </source>
</evidence>
<accession>A0A5B7G0Q6</accession>
<reference evidence="2 3" key="1">
    <citation type="submission" date="2019-05" db="EMBL/GenBank/DDBJ databases">
        <title>Another draft genome of Portunus trituberculatus and its Hox gene families provides insights of decapod evolution.</title>
        <authorList>
            <person name="Jeong J.-H."/>
            <person name="Song I."/>
            <person name="Kim S."/>
            <person name="Choi T."/>
            <person name="Kim D."/>
            <person name="Ryu S."/>
            <person name="Kim W."/>
        </authorList>
    </citation>
    <scope>NUCLEOTIDE SEQUENCE [LARGE SCALE GENOMIC DNA]</scope>
    <source>
        <tissue evidence="2">Muscle</tissue>
    </source>
</reference>
<feature type="compositionally biased region" description="Polar residues" evidence="1">
    <location>
        <begin position="83"/>
        <end position="97"/>
    </location>
</feature>
<feature type="region of interest" description="Disordered" evidence="1">
    <location>
        <begin position="83"/>
        <end position="106"/>
    </location>
</feature>
<dbReference type="AlphaFoldDB" id="A0A5B7G0Q6"/>
<name>A0A5B7G0Q6_PORTR</name>
<gene>
    <name evidence="2" type="ORF">E2C01_044707</name>
</gene>
<sequence length="106" mass="11613">MTGGDPLITPRAHGPPRLPSPRPSSALSSGLLRRPHVFSAKTLSLQSLSIASSSRLLPLIVRRRTLSRRRRCCNCQEAGVTYEQSTQATISPSIQRTSSRRPAPRL</sequence>
<evidence type="ECO:0000256" key="1">
    <source>
        <dbReference type="SAM" id="MobiDB-lite"/>
    </source>
</evidence>
<comment type="caution">
    <text evidence="2">The sequence shown here is derived from an EMBL/GenBank/DDBJ whole genome shotgun (WGS) entry which is preliminary data.</text>
</comment>